<evidence type="ECO:0000313" key="2">
    <source>
        <dbReference type="EMBL" id="KZT53219.1"/>
    </source>
</evidence>
<organism evidence="2 3">
    <name type="scientific">Calocera cornea HHB12733</name>
    <dbReference type="NCBI Taxonomy" id="1353952"/>
    <lineage>
        <taxon>Eukaryota</taxon>
        <taxon>Fungi</taxon>
        <taxon>Dikarya</taxon>
        <taxon>Basidiomycota</taxon>
        <taxon>Agaricomycotina</taxon>
        <taxon>Dacrymycetes</taxon>
        <taxon>Dacrymycetales</taxon>
        <taxon>Dacrymycetaceae</taxon>
        <taxon>Calocera</taxon>
    </lineage>
</organism>
<reference evidence="2 3" key="1">
    <citation type="journal article" date="2016" name="Mol. Biol. Evol.">
        <title>Comparative Genomics of Early-Diverging Mushroom-Forming Fungi Provides Insights into the Origins of Lignocellulose Decay Capabilities.</title>
        <authorList>
            <person name="Nagy L.G."/>
            <person name="Riley R."/>
            <person name="Tritt A."/>
            <person name="Adam C."/>
            <person name="Daum C."/>
            <person name="Floudas D."/>
            <person name="Sun H."/>
            <person name="Yadav J.S."/>
            <person name="Pangilinan J."/>
            <person name="Larsson K.H."/>
            <person name="Matsuura K."/>
            <person name="Barry K."/>
            <person name="Labutti K."/>
            <person name="Kuo R."/>
            <person name="Ohm R.A."/>
            <person name="Bhattacharya S.S."/>
            <person name="Shirouzu T."/>
            <person name="Yoshinaga Y."/>
            <person name="Martin F.M."/>
            <person name="Grigoriev I.V."/>
            <person name="Hibbett D.S."/>
        </authorList>
    </citation>
    <scope>NUCLEOTIDE SEQUENCE [LARGE SCALE GENOMIC DNA]</scope>
    <source>
        <strain evidence="2 3">HHB12733</strain>
    </source>
</reference>
<evidence type="ECO:0000256" key="1">
    <source>
        <dbReference type="SAM" id="SignalP"/>
    </source>
</evidence>
<accession>A0A165DP03</accession>
<dbReference type="Proteomes" id="UP000076842">
    <property type="component" value="Unassembled WGS sequence"/>
</dbReference>
<keyword evidence="1" id="KW-0732">Signal</keyword>
<keyword evidence="3" id="KW-1185">Reference proteome</keyword>
<evidence type="ECO:0000313" key="3">
    <source>
        <dbReference type="Proteomes" id="UP000076842"/>
    </source>
</evidence>
<gene>
    <name evidence="2" type="ORF">CALCODRAFT_520211</name>
</gene>
<dbReference type="EMBL" id="KV424043">
    <property type="protein sequence ID" value="KZT53219.1"/>
    <property type="molecule type" value="Genomic_DNA"/>
</dbReference>
<protein>
    <submittedName>
        <fullName evidence="2">Uncharacterized protein</fullName>
    </submittedName>
</protein>
<dbReference type="OrthoDB" id="10392873at2759"/>
<proteinExistence type="predicted"/>
<feature type="signal peptide" evidence="1">
    <location>
        <begin position="1"/>
        <end position="17"/>
    </location>
</feature>
<dbReference type="AlphaFoldDB" id="A0A165DP03"/>
<feature type="chain" id="PRO_5007856681" evidence="1">
    <location>
        <begin position="18"/>
        <end position="157"/>
    </location>
</feature>
<sequence length="157" mass="17079">MLALTVILACLACTALAAPHMPSRTVQKREPHPAVLTLPTPGTEFYVMVESNYPVGYFEFPFVMTDGEDLSPYARVVFQNSTGMYPVGENVPGYNAWTFEAILKSSLTYISVGDYTLIVQEGDPSTGEWNGPVVSVNVSVYSEICGSDPTCCWSCTT</sequence>
<dbReference type="InParanoid" id="A0A165DP03"/>
<name>A0A165DP03_9BASI</name>